<dbReference type="AlphaFoldDB" id="A0A4Z2HLU4"/>
<evidence type="ECO:0000256" key="1">
    <source>
        <dbReference type="SAM" id="MobiDB-lite"/>
    </source>
</evidence>
<dbReference type="Proteomes" id="UP000314294">
    <property type="component" value="Unassembled WGS sequence"/>
</dbReference>
<sequence>MCAESNGEGRKRTQSVCSGDSVSGGGPLPATPRRVSWRQKIFLRVASPMNRPHASVQRPGR</sequence>
<evidence type="ECO:0000313" key="3">
    <source>
        <dbReference type="Proteomes" id="UP000314294"/>
    </source>
</evidence>
<dbReference type="OrthoDB" id="9950676at2759"/>
<organism evidence="2 3">
    <name type="scientific">Liparis tanakae</name>
    <name type="common">Tanaka's snailfish</name>
    <dbReference type="NCBI Taxonomy" id="230148"/>
    <lineage>
        <taxon>Eukaryota</taxon>
        <taxon>Metazoa</taxon>
        <taxon>Chordata</taxon>
        <taxon>Craniata</taxon>
        <taxon>Vertebrata</taxon>
        <taxon>Euteleostomi</taxon>
        <taxon>Actinopterygii</taxon>
        <taxon>Neopterygii</taxon>
        <taxon>Teleostei</taxon>
        <taxon>Neoteleostei</taxon>
        <taxon>Acanthomorphata</taxon>
        <taxon>Eupercaria</taxon>
        <taxon>Perciformes</taxon>
        <taxon>Cottioidei</taxon>
        <taxon>Cottales</taxon>
        <taxon>Liparidae</taxon>
        <taxon>Liparis</taxon>
    </lineage>
</organism>
<protein>
    <submittedName>
        <fullName evidence="2">TBC1 domain family member 4</fullName>
    </submittedName>
</protein>
<proteinExistence type="predicted"/>
<evidence type="ECO:0000313" key="2">
    <source>
        <dbReference type="EMBL" id="TNN66806.1"/>
    </source>
</evidence>
<gene>
    <name evidence="2" type="primary">Tbc1d4</name>
    <name evidence="2" type="ORF">EYF80_023048</name>
</gene>
<reference evidence="2 3" key="1">
    <citation type="submission" date="2019-03" db="EMBL/GenBank/DDBJ databases">
        <title>First draft genome of Liparis tanakae, snailfish: a comprehensive survey of snailfish specific genes.</title>
        <authorList>
            <person name="Kim W."/>
            <person name="Song I."/>
            <person name="Jeong J.-H."/>
            <person name="Kim D."/>
            <person name="Kim S."/>
            <person name="Ryu S."/>
            <person name="Song J.Y."/>
            <person name="Lee S.K."/>
        </authorList>
    </citation>
    <scope>NUCLEOTIDE SEQUENCE [LARGE SCALE GENOMIC DNA]</scope>
    <source>
        <tissue evidence="2">Muscle</tissue>
    </source>
</reference>
<feature type="region of interest" description="Disordered" evidence="1">
    <location>
        <begin position="1"/>
        <end position="35"/>
    </location>
</feature>
<accession>A0A4Z2HLU4</accession>
<comment type="caution">
    <text evidence="2">The sequence shown here is derived from an EMBL/GenBank/DDBJ whole genome shotgun (WGS) entry which is preliminary data.</text>
</comment>
<name>A0A4Z2HLU4_9TELE</name>
<keyword evidence="3" id="KW-1185">Reference proteome</keyword>
<dbReference type="EMBL" id="SRLO01000214">
    <property type="protein sequence ID" value="TNN66806.1"/>
    <property type="molecule type" value="Genomic_DNA"/>
</dbReference>